<evidence type="ECO:0000313" key="2">
    <source>
        <dbReference type="Proteomes" id="UP000094578"/>
    </source>
</evidence>
<dbReference type="InterPro" id="IPR013324">
    <property type="entry name" value="RNA_pol_sigma_r3/r4-like"/>
</dbReference>
<reference evidence="1 2" key="1">
    <citation type="submission" date="2016-08" db="EMBL/GenBank/DDBJ databases">
        <title>Genome sequencing of Paenibacillus sp. TI45-13ar, isolated from Korean traditional nuruk.</title>
        <authorList>
            <person name="Kim S.-J."/>
        </authorList>
    </citation>
    <scope>NUCLEOTIDE SEQUENCE [LARGE SCALE GENOMIC DNA]</scope>
    <source>
        <strain evidence="1 2">TI45-13ar</strain>
    </source>
</reference>
<sequence>MPQILSLSEHYRKQLKQIAWRIQYRNKVRARSEQLSIHTWLETNEYHSFPAEEFDSLIAVQELIDSLPFAQGKQIIRGLYLDQQTEAQLAEQLQISQQAVNRWKRKSLQYLSQKISS</sequence>
<dbReference type="AlphaFoldDB" id="A0A1E3L2Z1"/>
<dbReference type="InterPro" id="IPR036388">
    <property type="entry name" value="WH-like_DNA-bd_sf"/>
</dbReference>
<keyword evidence="2" id="KW-1185">Reference proteome</keyword>
<dbReference type="STRING" id="1886670.PTI45_02609"/>
<protein>
    <recommendedName>
        <fullName evidence="3">RNA polymerase sigma-70 region 4 domain-containing protein</fullName>
    </recommendedName>
</protein>
<proteinExistence type="predicted"/>
<organism evidence="1 2">
    <name type="scientific">Paenibacillus nuruki</name>
    <dbReference type="NCBI Taxonomy" id="1886670"/>
    <lineage>
        <taxon>Bacteria</taxon>
        <taxon>Bacillati</taxon>
        <taxon>Bacillota</taxon>
        <taxon>Bacilli</taxon>
        <taxon>Bacillales</taxon>
        <taxon>Paenibacillaceae</taxon>
        <taxon>Paenibacillus</taxon>
    </lineage>
</organism>
<gene>
    <name evidence="1" type="ORF">PTI45_02609</name>
</gene>
<dbReference type="EMBL" id="MDER01000044">
    <property type="protein sequence ID" value="ODP27971.1"/>
    <property type="molecule type" value="Genomic_DNA"/>
</dbReference>
<accession>A0A1E3L2Z1</accession>
<dbReference type="Proteomes" id="UP000094578">
    <property type="component" value="Unassembled WGS sequence"/>
</dbReference>
<evidence type="ECO:0000313" key="1">
    <source>
        <dbReference type="EMBL" id="ODP27971.1"/>
    </source>
</evidence>
<comment type="caution">
    <text evidence="1">The sequence shown here is derived from an EMBL/GenBank/DDBJ whole genome shotgun (WGS) entry which is preliminary data.</text>
</comment>
<dbReference type="SUPFAM" id="SSF88659">
    <property type="entry name" value="Sigma3 and sigma4 domains of RNA polymerase sigma factors"/>
    <property type="match status" value="1"/>
</dbReference>
<evidence type="ECO:0008006" key="3">
    <source>
        <dbReference type="Google" id="ProtNLM"/>
    </source>
</evidence>
<name>A0A1E3L2Z1_9BACL</name>
<dbReference type="Gene3D" id="1.10.10.10">
    <property type="entry name" value="Winged helix-like DNA-binding domain superfamily/Winged helix DNA-binding domain"/>
    <property type="match status" value="1"/>
</dbReference>
<dbReference type="RefSeq" id="WP_245703480.1">
    <property type="nucleotide sequence ID" value="NZ_MDER01000044.1"/>
</dbReference>